<evidence type="ECO:0000256" key="3">
    <source>
        <dbReference type="ARBA" id="ARBA00022723"/>
    </source>
</evidence>
<dbReference type="Pfam" id="PF13500">
    <property type="entry name" value="AAA_26"/>
    <property type="match status" value="1"/>
</dbReference>
<dbReference type="GO" id="GO:0009102">
    <property type="term" value="P:biotin biosynthetic process"/>
    <property type="evidence" value="ECO:0007669"/>
    <property type="project" value="UniProtKB-UniRule"/>
</dbReference>
<protein>
    <recommendedName>
        <fullName evidence="9">ATP-dependent dethiobiotin synthetase BioD</fullName>
        <ecNumber evidence="9">6.3.3.3</ecNumber>
    </recommendedName>
    <alternativeName>
        <fullName evidence="9">DTB synthetase</fullName>
        <shortName evidence="9">DTBS</shortName>
    </alternativeName>
    <alternativeName>
        <fullName evidence="9">Dethiobiotin synthase</fullName>
    </alternativeName>
</protein>
<dbReference type="SUPFAM" id="SSF52540">
    <property type="entry name" value="P-loop containing nucleoside triphosphate hydrolases"/>
    <property type="match status" value="1"/>
</dbReference>
<feature type="binding site" evidence="9">
    <location>
        <begin position="200"/>
        <end position="202"/>
    </location>
    <ligand>
        <name>ATP</name>
        <dbReference type="ChEBI" id="CHEBI:30616"/>
    </ligand>
</feature>
<dbReference type="EC" id="6.3.3.3" evidence="9"/>
<accession>A0A2T1C5K5</accession>
<evidence type="ECO:0000256" key="6">
    <source>
        <dbReference type="ARBA" id="ARBA00022840"/>
    </source>
</evidence>
<dbReference type="Gene3D" id="3.40.50.300">
    <property type="entry name" value="P-loop containing nucleotide triphosphate hydrolases"/>
    <property type="match status" value="1"/>
</dbReference>
<reference evidence="10 11" key="2">
    <citation type="submission" date="2018-03" db="EMBL/GenBank/DDBJ databases">
        <title>The ancient ancestry and fast evolution of plastids.</title>
        <authorList>
            <person name="Moore K.R."/>
            <person name="Magnabosco C."/>
            <person name="Momper L."/>
            <person name="Gold D.A."/>
            <person name="Bosak T."/>
            <person name="Fournier G.P."/>
        </authorList>
    </citation>
    <scope>NUCLEOTIDE SEQUENCE [LARGE SCALE GENOMIC DNA]</scope>
    <source>
        <strain evidence="10 11">CCAP 1448/3</strain>
    </source>
</reference>
<comment type="catalytic activity">
    <reaction evidence="8">
        <text>(7R,8S)-8-amino-7-(carboxyamino)nonanoate + ATP = (4R,5S)-dethiobiotin + ADP + phosphate + H(+)</text>
        <dbReference type="Rhea" id="RHEA:63684"/>
        <dbReference type="ChEBI" id="CHEBI:15378"/>
        <dbReference type="ChEBI" id="CHEBI:30616"/>
        <dbReference type="ChEBI" id="CHEBI:43474"/>
        <dbReference type="ChEBI" id="CHEBI:149470"/>
        <dbReference type="ChEBI" id="CHEBI:149473"/>
        <dbReference type="ChEBI" id="CHEBI:456216"/>
    </reaction>
</comment>
<comment type="subcellular location">
    <subcellularLocation>
        <location evidence="9">Cytoplasm</location>
    </subcellularLocation>
</comment>
<keyword evidence="1 9" id="KW-0963">Cytoplasm</keyword>
<evidence type="ECO:0000256" key="1">
    <source>
        <dbReference type="ARBA" id="ARBA00022490"/>
    </source>
</evidence>
<dbReference type="InterPro" id="IPR027417">
    <property type="entry name" value="P-loop_NTPase"/>
</dbReference>
<keyword evidence="3 9" id="KW-0479">Metal-binding</keyword>
<evidence type="ECO:0000256" key="7">
    <source>
        <dbReference type="ARBA" id="ARBA00022842"/>
    </source>
</evidence>
<keyword evidence="7 9" id="KW-0460">Magnesium</keyword>
<proteinExistence type="inferred from homology"/>
<evidence type="ECO:0000313" key="11">
    <source>
        <dbReference type="Proteomes" id="UP000238762"/>
    </source>
</evidence>
<feature type="binding site" evidence="9">
    <location>
        <position position="43"/>
    </location>
    <ligand>
        <name>substrate</name>
    </ligand>
</feature>
<gene>
    <name evidence="9" type="primary">bioD</name>
    <name evidence="10" type="ORF">C7B64_07815</name>
</gene>
<evidence type="ECO:0000256" key="5">
    <source>
        <dbReference type="ARBA" id="ARBA00022756"/>
    </source>
</evidence>
<comment type="subunit">
    <text evidence="9">Homodimer.</text>
</comment>
<sequence>MNIMLIAGTDTEVGKTVLTTSLAAYWQAYRSLDTLGVMKLIQSGIGDRELYTQLFSLNQSPESINPLHFPDPIAPPLAAANLGQEVDLGKVWQSSISLSAQKDYVLVEGIGGLGTPVTWELTVADLARDWALPTVLVVPVKLGAIAQAVANVALARQYGVSLKGIVLNCIRPTTNEDISNLAPANLIASLTNIPVLGVMPYLSDPQDLVKLAEVASDLDIEILLPHPIKTLTLVK</sequence>
<dbReference type="UniPathway" id="UPA00078">
    <property type="reaction ID" value="UER00161"/>
</dbReference>
<comment type="function">
    <text evidence="9">Catalyzes a mechanistically unusual reaction, the ATP-dependent insertion of CO2 between the N7 and N8 nitrogen atoms of 7,8-diaminopelargonic acid (DAPA, also called 7,8-diammoniononanoate) to form a ureido ring.</text>
</comment>
<name>A0A2T1C5K5_9CYAN</name>
<comment type="similarity">
    <text evidence="9">Belongs to the dethiobiotin synthetase family.</text>
</comment>
<dbReference type="PANTHER" id="PTHR43210:SF2">
    <property type="entry name" value="ATP-DEPENDENT DETHIOBIOTIN SYNTHETASE BIOD 2"/>
    <property type="match status" value="1"/>
</dbReference>
<dbReference type="NCBIfam" id="TIGR00347">
    <property type="entry name" value="bioD"/>
    <property type="match status" value="1"/>
</dbReference>
<dbReference type="GO" id="GO:0004141">
    <property type="term" value="F:dethiobiotin synthase activity"/>
    <property type="evidence" value="ECO:0007669"/>
    <property type="project" value="UniProtKB-UniRule"/>
</dbReference>
<comment type="catalytic activity">
    <reaction evidence="9">
        <text>(7R,8S)-7,8-diammoniononanoate + CO2 + ATP = (4R,5S)-dethiobiotin + ADP + phosphate + 3 H(+)</text>
        <dbReference type="Rhea" id="RHEA:15805"/>
        <dbReference type="ChEBI" id="CHEBI:15378"/>
        <dbReference type="ChEBI" id="CHEBI:16526"/>
        <dbReference type="ChEBI" id="CHEBI:30616"/>
        <dbReference type="ChEBI" id="CHEBI:43474"/>
        <dbReference type="ChEBI" id="CHEBI:149469"/>
        <dbReference type="ChEBI" id="CHEBI:149473"/>
        <dbReference type="ChEBI" id="CHEBI:456216"/>
        <dbReference type="EC" id="6.3.3.3"/>
    </reaction>
</comment>
<dbReference type="GO" id="GO:0005524">
    <property type="term" value="F:ATP binding"/>
    <property type="evidence" value="ECO:0007669"/>
    <property type="project" value="UniProtKB-UniRule"/>
</dbReference>
<dbReference type="GO" id="GO:0000287">
    <property type="term" value="F:magnesium ion binding"/>
    <property type="evidence" value="ECO:0007669"/>
    <property type="project" value="UniProtKB-UniRule"/>
</dbReference>
<dbReference type="PANTHER" id="PTHR43210">
    <property type="entry name" value="DETHIOBIOTIN SYNTHETASE"/>
    <property type="match status" value="1"/>
</dbReference>
<dbReference type="GO" id="GO:0005829">
    <property type="term" value="C:cytosol"/>
    <property type="evidence" value="ECO:0007669"/>
    <property type="project" value="TreeGrafter"/>
</dbReference>
<feature type="binding site" evidence="9">
    <location>
        <position position="108"/>
    </location>
    <ligand>
        <name>Mg(2+)</name>
        <dbReference type="ChEBI" id="CHEBI:18420"/>
    </ligand>
</feature>
<reference evidence="10 11" key="1">
    <citation type="submission" date="2018-02" db="EMBL/GenBank/DDBJ databases">
        <authorList>
            <person name="Cohen D.B."/>
            <person name="Kent A.D."/>
        </authorList>
    </citation>
    <scope>NUCLEOTIDE SEQUENCE [LARGE SCALE GENOMIC DNA]</scope>
    <source>
        <strain evidence="10 11">CCAP 1448/3</strain>
    </source>
</reference>
<dbReference type="PIRSF" id="PIRSF006755">
    <property type="entry name" value="DTB_synth"/>
    <property type="match status" value="1"/>
</dbReference>
<comment type="pathway">
    <text evidence="9">Cofactor biosynthesis; biotin biosynthesis; biotin from 7,8-diaminononanoate: step 1/2.</text>
</comment>
<keyword evidence="4 9" id="KW-0547">Nucleotide-binding</keyword>
<evidence type="ECO:0000256" key="4">
    <source>
        <dbReference type="ARBA" id="ARBA00022741"/>
    </source>
</evidence>
<dbReference type="EMBL" id="PVWJ01000029">
    <property type="protein sequence ID" value="PSB03549.1"/>
    <property type="molecule type" value="Genomic_DNA"/>
</dbReference>
<organism evidence="10 11">
    <name type="scientific">Merismopedia glauca CCAP 1448/3</name>
    <dbReference type="NCBI Taxonomy" id="1296344"/>
    <lineage>
        <taxon>Bacteria</taxon>
        <taxon>Bacillati</taxon>
        <taxon>Cyanobacteriota</taxon>
        <taxon>Cyanophyceae</taxon>
        <taxon>Synechococcales</taxon>
        <taxon>Merismopediaceae</taxon>
        <taxon>Merismopedia</taxon>
    </lineage>
</organism>
<feature type="binding site" evidence="9">
    <location>
        <position position="16"/>
    </location>
    <ligand>
        <name>Mg(2+)</name>
        <dbReference type="ChEBI" id="CHEBI:18420"/>
    </ligand>
</feature>
<feature type="active site" evidence="9">
    <location>
        <position position="39"/>
    </location>
</feature>
<feature type="binding site" evidence="9">
    <location>
        <begin position="108"/>
        <end position="111"/>
    </location>
    <ligand>
        <name>ATP</name>
        <dbReference type="ChEBI" id="CHEBI:30616"/>
    </ligand>
</feature>
<dbReference type="AlphaFoldDB" id="A0A2T1C5K5"/>
<evidence type="ECO:0000256" key="8">
    <source>
        <dbReference type="ARBA" id="ARBA00047386"/>
    </source>
</evidence>
<dbReference type="Proteomes" id="UP000238762">
    <property type="component" value="Unassembled WGS sequence"/>
</dbReference>
<dbReference type="OrthoDB" id="9802097at2"/>
<keyword evidence="5 9" id="KW-0093">Biotin biosynthesis</keyword>
<evidence type="ECO:0000256" key="2">
    <source>
        <dbReference type="ARBA" id="ARBA00022598"/>
    </source>
</evidence>
<feature type="binding site" evidence="9">
    <location>
        <position position="47"/>
    </location>
    <ligand>
        <name>Mg(2+)</name>
        <dbReference type="ChEBI" id="CHEBI:18420"/>
    </ligand>
</feature>
<feature type="binding site" evidence="9">
    <location>
        <position position="47"/>
    </location>
    <ligand>
        <name>ATP</name>
        <dbReference type="ChEBI" id="CHEBI:30616"/>
    </ligand>
</feature>
<feature type="binding site" evidence="9">
    <location>
        <begin position="168"/>
        <end position="169"/>
    </location>
    <ligand>
        <name>ATP</name>
        <dbReference type="ChEBI" id="CHEBI:30616"/>
    </ligand>
</feature>
<dbReference type="CDD" id="cd03109">
    <property type="entry name" value="DTBS"/>
    <property type="match status" value="1"/>
</dbReference>
<keyword evidence="6 9" id="KW-0067">ATP-binding</keyword>
<feature type="binding site" evidence="9">
    <location>
        <position position="206"/>
    </location>
    <ligand>
        <name>ATP</name>
        <dbReference type="ChEBI" id="CHEBI:30616"/>
    </ligand>
</feature>
<keyword evidence="11" id="KW-1185">Reference proteome</keyword>
<dbReference type="InterPro" id="IPR004472">
    <property type="entry name" value="DTB_synth_BioD"/>
</dbReference>
<dbReference type="RefSeq" id="WP_106288083.1">
    <property type="nucleotide sequence ID" value="NZ_CAWNTC010000250.1"/>
</dbReference>
<comment type="caution">
    <text evidence="10">The sequence shown here is derived from an EMBL/GenBank/DDBJ whole genome shotgun (WGS) entry which is preliminary data.</text>
</comment>
<comment type="cofactor">
    <cofactor evidence="9">
        <name>Mg(2+)</name>
        <dbReference type="ChEBI" id="CHEBI:18420"/>
    </cofactor>
</comment>
<evidence type="ECO:0000313" key="10">
    <source>
        <dbReference type="EMBL" id="PSB03549.1"/>
    </source>
</evidence>
<feature type="binding site" evidence="9">
    <location>
        <begin position="12"/>
        <end position="17"/>
    </location>
    <ligand>
        <name>ATP</name>
        <dbReference type="ChEBI" id="CHEBI:30616"/>
    </ligand>
</feature>
<evidence type="ECO:0000256" key="9">
    <source>
        <dbReference type="HAMAP-Rule" id="MF_00336"/>
    </source>
</evidence>
<dbReference type="HAMAP" id="MF_00336">
    <property type="entry name" value="BioD"/>
    <property type="match status" value="1"/>
</dbReference>
<keyword evidence="2 9" id="KW-0436">Ligase</keyword>